<feature type="transmembrane region" description="Helical" evidence="1">
    <location>
        <begin position="276"/>
        <end position="295"/>
    </location>
</feature>
<dbReference type="EMBL" id="LN890655">
    <property type="protein sequence ID" value="CUS02406.2"/>
    <property type="molecule type" value="Genomic_DNA"/>
</dbReference>
<evidence type="ECO:0000313" key="3">
    <source>
        <dbReference type="Proteomes" id="UP000215027"/>
    </source>
</evidence>
<feature type="transmembrane region" description="Helical" evidence="1">
    <location>
        <begin position="351"/>
        <end position="373"/>
    </location>
</feature>
<evidence type="ECO:0000256" key="1">
    <source>
        <dbReference type="SAM" id="Phobius"/>
    </source>
</evidence>
<keyword evidence="1" id="KW-1133">Transmembrane helix</keyword>
<keyword evidence="1" id="KW-0472">Membrane</keyword>
<evidence type="ECO:0000313" key="2">
    <source>
        <dbReference type="EMBL" id="CUS02406.2"/>
    </source>
</evidence>
<evidence type="ECO:0008006" key="4">
    <source>
        <dbReference type="Google" id="ProtNLM"/>
    </source>
</evidence>
<dbReference type="Proteomes" id="UP000215027">
    <property type="component" value="Chromosome I"/>
</dbReference>
<organism evidence="2 3">
    <name type="scientific">Candidatus Promineifilum breve</name>
    <dbReference type="NCBI Taxonomy" id="1806508"/>
    <lineage>
        <taxon>Bacteria</taxon>
        <taxon>Bacillati</taxon>
        <taxon>Chloroflexota</taxon>
        <taxon>Ardenticatenia</taxon>
        <taxon>Candidatus Promineifilales</taxon>
        <taxon>Candidatus Promineifilaceae</taxon>
        <taxon>Candidatus Promineifilum</taxon>
    </lineage>
</organism>
<sequence>MDGSAREENSLTDDFTILDPDDASVRSRSATGEGRRLSLVLWLAVALLAVVILLMAWLSDDAYITLRVVDNAVNGLGLTWNPAERVQAYTHPLWLFSLIGGRLLTGETYYSAIGLSVILSVVAIWLVAFRLRPGAAAVLGVLVLGLSRAFVDYSTSGLENPLTHALLAAFLVVWLARPPSDRRVFALSLLAALLTLSRMDALLLVAPALGWAVWQRRTWRAVGLAALGFAPLLLWLAFSLFYYGFPFPNTAYAKLATGIPPAALARQGMAYLLNSLRWDPVTLAIIFAALGLAVATRRAGVLVVAAGIALYLLYIIRIGGDFMSGRFLAAPLLAAVALLIVVGGQRLRRPVLMVSAAAILGLGLIGHIPYWLAGRPSGESARRDGDIADERAYYTPYTGLFQAARAPHPWAEQGDVLRGAGAAVIEHGNVGFLGYYAGPAVHIVDRNGLTDPLLARLPVRDPADWRIGHFRREVPAGYVETLRTGQNVIENRELAAYYDVLRAVTRGPLWSRSRLAAVWRINRGDYNHLLPEVWP</sequence>
<feature type="transmembrane region" description="Helical" evidence="1">
    <location>
        <begin position="37"/>
        <end position="58"/>
    </location>
</feature>
<feature type="transmembrane region" description="Helical" evidence="1">
    <location>
        <begin position="109"/>
        <end position="128"/>
    </location>
</feature>
<dbReference type="KEGG" id="pbf:CFX0092_A0528"/>
<feature type="transmembrane region" description="Helical" evidence="1">
    <location>
        <begin position="301"/>
        <end position="320"/>
    </location>
</feature>
<accession>A0A160SYL8</accession>
<dbReference type="AlphaFoldDB" id="A0A160SYL8"/>
<keyword evidence="3" id="KW-1185">Reference proteome</keyword>
<gene>
    <name evidence="2" type="ORF">CFX0092_A0528</name>
</gene>
<name>A0A160SYL8_9CHLR</name>
<feature type="transmembrane region" description="Helical" evidence="1">
    <location>
        <begin position="135"/>
        <end position="155"/>
    </location>
</feature>
<keyword evidence="1" id="KW-0812">Transmembrane</keyword>
<feature type="transmembrane region" description="Helical" evidence="1">
    <location>
        <begin position="221"/>
        <end position="245"/>
    </location>
</feature>
<feature type="transmembrane region" description="Helical" evidence="1">
    <location>
        <begin position="327"/>
        <end position="345"/>
    </location>
</feature>
<protein>
    <recommendedName>
        <fullName evidence="4">Glycosyltransferase RgtA/B/C/D-like domain-containing protein</fullName>
    </recommendedName>
</protein>
<feature type="transmembrane region" description="Helical" evidence="1">
    <location>
        <begin position="184"/>
        <end position="209"/>
    </location>
</feature>
<proteinExistence type="predicted"/>
<reference evidence="2" key="1">
    <citation type="submission" date="2016-01" db="EMBL/GenBank/DDBJ databases">
        <authorList>
            <person name="Mcilroy J.S."/>
            <person name="Karst M S."/>
            <person name="Albertsen M."/>
        </authorList>
    </citation>
    <scope>NUCLEOTIDE SEQUENCE</scope>
    <source>
        <strain evidence="2">Cfx-K</strain>
    </source>
</reference>